<dbReference type="GO" id="GO:0046872">
    <property type="term" value="F:metal ion binding"/>
    <property type="evidence" value="ECO:0007669"/>
    <property type="project" value="UniProtKB-KW"/>
</dbReference>
<keyword evidence="22" id="KW-1185">Reference proteome</keyword>
<dbReference type="Gene3D" id="3.40.50.1970">
    <property type="match status" value="1"/>
</dbReference>
<evidence type="ECO:0000256" key="5">
    <source>
        <dbReference type="ARBA" id="ARBA00004661"/>
    </source>
</evidence>
<dbReference type="CDD" id="cd08195">
    <property type="entry name" value="DHQS"/>
    <property type="match status" value="1"/>
</dbReference>
<feature type="binding site" evidence="18">
    <location>
        <position position="260"/>
    </location>
    <ligand>
        <name>Zn(2+)</name>
        <dbReference type="ChEBI" id="CHEBI:29105"/>
    </ligand>
</feature>
<organism evidence="21 22">
    <name type="scientific">Companilactobacillus nodensis DSM 19682 = JCM 14932 = NBRC 107160</name>
    <dbReference type="NCBI Taxonomy" id="1423775"/>
    <lineage>
        <taxon>Bacteria</taxon>
        <taxon>Bacillati</taxon>
        <taxon>Bacillota</taxon>
        <taxon>Bacilli</taxon>
        <taxon>Lactobacillales</taxon>
        <taxon>Lactobacillaceae</taxon>
        <taxon>Companilactobacillus</taxon>
    </lineage>
</organism>
<dbReference type="InterPro" id="IPR050071">
    <property type="entry name" value="Dehydroquinate_synthase"/>
</dbReference>
<dbReference type="Proteomes" id="UP000051248">
    <property type="component" value="Unassembled WGS sequence"/>
</dbReference>
<comment type="subcellular location">
    <subcellularLocation>
        <location evidence="4 18">Cytoplasm</location>
    </subcellularLocation>
</comment>
<dbReference type="GO" id="GO:0008652">
    <property type="term" value="P:amino acid biosynthetic process"/>
    <property type="evidence" value="ECO:0007669"/>
    <property type="project" value="UniProtKB-KW"/>
</dbReference>
<dbReference type="Gene3D" id="1.20.1090.10">
    <property type="entry name" value="Dehydroquinate synthase-like - alpha domain"/>
    <property type="match status" value="1"/>
</dbReference>
<dbReference type="InterPro" id="IPR030963">
    <property type="entry name" value="DHQ_synth_fam"/>
</dbReference>
<evidence type="ECO:0000256" key="6">
    <source>
        <dbReference type="ARBA" id="ARBA00005412"/>
    </source>
</evidence>
<evidence type="ECO:0000256" key="16">
    <source>
        <dbReference type="ARBA" id="ARBA00023239"/>
    </source>
</evidence>
<evidence type="ECO:0000256" key="12">
    <source>
        <dbReference type="ARBA" id="ARBA00022741"/>
    </source>
</evidence>
<dbReference type="AlphaFoldDB" id="A0A0R1KEL6"/>
<dbReference type="NCBIfam" id="TIGR01357">
    <property type="entry name" value="aroB"/>
    <property type="match status" value="1"/>
</dbReference>
<dbReference type="EC" id="4.2.3.4" evidence="7 18"/>
<feature type="domain" description="3-dehydroquinate synthase N-terminal" evidence="19">
    <location>
        <begin position="67"/>
        <end position="177"/>
    </location>
</feature>
<dbReference type="GO" id="GO:0009073">
    <property type="term" value="P:aromatic amino acid family biosynthetic process"/>
    <property type="evidence" value="ECO:0007669"/>
    <property type="project" value="UniProtKB-KW"/>
</dbReference>
<dbReference type="EMBL" id="AZDZ01000019">
    <property type="protein sequence ID" value="KRK79321.1"/>
    <property type="molecule type" value="Genomic_DNA"/>
</dbReference>
<dbReference type="PANTHER" id="PTHR43622">
    <property type="entry name" value="3-DEHYDROQUINATE SYNTHASE"/>
    <property type="match status" value="1"/>
</dbReference>
<comment type="catalytic activity">
    <reaction evidence="1 18">
        <text>7-phospho-2-dehydro-3-deoxy-D-arabino-heptonate = 3-dehydroquinate + phosphate</text>
        <dbReference type="Rhea" id="RHEA:21968"/>
        <dbReference type="ChEBI" id="CHEBI:32364"/>
        <dbReference type="ChEBI" id="CHEBI:43474"/>
        <dbReference type="ChEBI" id="CHEBI:58394"/>
        <dbReference type="EC" id="4.2.3.4"/>
    </reaction>
</comment>
<comment type="cofactor">
    <cofactor evidence="3">
        <name>Zn(2+)</name>
        <dbReference type="ChEBI" id="CHEBI:29105"/>
    </cofactor>
</comment>
<dbReference type="Pfam" id="PF24621">
    <property type="entry name" value="DHQS_C"/>
    <property type="match status" value="1"/>
</dbReference>
<evidence type="ECO:0000256" key="15">
    <source>
        <dbReference type="ARBA" id="ARBA00023141"/>
    </source>
</evidence>
<evidence type="ECO:0000256" key="10">
    <source>
        <dbReference type="ARBA" id="ARBA00022605"/>
    </source>
</evidence>
<feature type="binding site" evidence="18">
    <location>
        <position position="183"/>
    </location>
    <ligand>
        <name>Zn(2+)</name>
        <dbReference type="ChEBI" id="CHEBI:29105"/>
    </ligand>
</feature>
<protein>
    <recommendedName>
        <fullName evidence="8 18">3-dehydroquinate synthase</fullName>
        <shortName evidence="18">DHQS</shortName>
        <ecNumber evidence="7 18">4.2.3.4</ecNumber>
    </recommendedName>
</protein>
<evidence type="ECO:0000313" key="22">
    <source>
        <dbReference type="Proteomes" id="UP000051248"/>
    </source>
</evidence>
<reference evidence="21 22" key="1">
    <citation type="journal article" date="2015" name="Genome Announc.">
        <title>Expanding the biotechnology potential of lactobacilli through comparative genomics of 213 strains and associated genera.</title>
        <authorList>
            <person name="Sun Z."/>
            <person name="Harris H.M."/>
            <person name="McCann A."/>
            <person name="Guo C."/>
            <person name="Argimon S."/>
            <person name="Zhang W."/>
            <person name="Yang X."/>
            <person name="Jeffery I.B."/>
            <person name="Cooney J.C."/>
            <person name="Kagawa T.F."/>
            <person name="Liu W."/>
            <person name="Song Y."/>
            <person name="Salvetti E."/>
            <person name="Wrobel A."/>
            <person name="Rasinkangas P."/>
            <person name="Parkhill J."/>
            <person name="Rea M.C."/>
            <person name="O'Sullivan O."/>
            <person name="Ritari J."/>
            <person name="Douillard F.P."/>
            <person name="Paul Ross R."/>
            <person name="Yang R."/>
            <person name="Briner A.E."/>
            <person name="Felis G.E."/>
            <person name="de Vos W.M."/>
            <person name="Barrangou R."/>
            <person name="Klaenhammer T.R."/>
            <person name="Caufield P.W."/>
            <person name="Cui Y."/>
            <person name="Zhang H."/>
            <person name="O'Toole P.W."/>
        </authorList>
    </citation>
    <scope>NUCLEOTIDE SEQUENCE [LARGE SCALE GENOMIC DNA]</scope>
    <source>
        <strain evidence="21 22">DSM 19682</strain>
    </source>
</reference>
<keyword evidence="12 18" id="KW-0547">Nucleotide-binding</keyword>
<dbReference type="PIRSF" id="PIRSF001455">
    <property type="entry name" value="DHQ_synth"/>
    <property type="match status" value="1"/>
</dbReference>
<dbReference type="HAMAP" id="MF_00110">
    <property type="entry name" value="DHQ_synthase"/>
    <property type="match status" value="1"/>
</dbReference>
<evidence type="ECO:0000256" key="1">
    <source>
        <dbReference type="ARBA" id="ARBA00001393"/>
    </source>
</evidence>
<dbReference type="FunFam" id="3.40.50.1970:FF:000007">
    <property type="entry name" value="Pentafunctional AROM polypeptide"/>
    <property type="match status" value="1"/>
</dbReference>
<dbReference type="InterPro" id="IPR056179">
    <property type="entry name" value="DHQS_C"/>
</dbReference>
<evidence type="ECO:0000256" key="14">
    <source>
        <dbReference type="ARBA" id="ARBA00023027"/>
    </source>
</evidence>
<evidence type="ECO:0000256" key="7">
    <source>
        <dbReference type="ARBA" id="ARBA00013031"/>
    </source>
</evidence>
<dbReference type="GO" id="GO:0000166">
    <property type="term" value="F:nucleotide binding"/>
    <property type="evidence" value="ECO:0007669"/>
    <property type="project" value="UniProtKB-KW"/>
</dbReference>
<evidence type="ECO:0000313" key="21">
    <source>
        <dbReference type="EMBL" id="KRK79321.1"/>
    </source>
</evidence>
<comment type="similarity">
    <text evidence="6 18">Belongs to the sugar phosphate cyclases superfamily. Dehydroquinate synthase family.</text>
</comment>
<comment type="cofactor">
    <cofactor evidence="2 18">
        <name>NAD(+)</name>
        <dbReference type="ChEBI" id="CHEBI:57540"/>
    </cofactor>
</comment>
<accession>A0A0R1KEL6</accession>
<dbReference type="InterPro" id="IPR030960">
    <property type="entry name" value="DHQS/DOIS_N"/>
</dbReference>
<evidence type="ECO:0000256" key="2">
    <source>
        <dbReference type="ARBA" id="ARBA00001911"/>
    </source>
</evidence>
<keyword evidence="9 18" id="KW-0963">Cytoplasm</keyword>
<keyword evidence="17 18" id="KW-0170">Cobalt</keyword>
<dbReference type="InterPro" id="IPR016037">
    <property type="entry name" value="DHQ_synth_AroB"/>
</dbReference>
<evidence type="ECO:0000256" key="11">
    <source>
        <dbReference type="ARBA" id="ARBA00022723"/>
    </source>
</evidence>
<dbReference type="OrthoDB" id="9806583at2"/>
<keyword evidence="11 18" id="KW-0479">Metal-binding</keyword>
<evidence type="ECO:0000256" key="18">
    <source>
        <dbReference type="HAMAP-Rule" id="MF_00110"/>
    </source>
</evidence>
<dbReference type="UniPathway" id="UPA00053">
    <property type="reaction ID" value="UER00085"/>
</dbReference>
<comment type="caution">
    <text evidence="21">The sequence shown here is derived from an EMBL/GenBank/DDBJ whole genome shotgun (WGS) entry which is preliminary data.</text>
</comment>
<evidence type="ECO:0000259" key="20">
    <source>
        <dbReference type="Pfam" id="PF24621"/>
    </source>
</evidence>
<evidence type="ECO:0000256" key="3">
    <source>
        <dbReference type="ARBA" id="ARBA00001947"/>
    </source>
</evidence>
<name>A0A0R1KEL6_9LACO</name>
<dbReference type="GO" id="GO:0005737">
    <property type="term" value="C:cytoplasm"/>
    <property type="evidence" value="ECO:0007669"/>
    <property type="project" value="UniProtKB-SubCell"/>
</dbReference>
<keyword evidence="15 18" id="KW-0057">Aromatic amino acid biosynthesis</keyword>
<dbReference type="PATRIC" id="fig|1423775.4.peg.1720"/>
<feature type="binding site" evidence="18">
    <location>
        <begin position="128"/>
        <end position="129"/>
    </location>
    <ligand>
        <name>NAD(+)</name>
        <dbReference type="ChEBI" id="CHEBI:57540"/>
    </ligand>
</feature>
<dbReference type="eggNOG" id="COG0337">
    <property type="taxonomic scope" value="Bacteria"/>
</dbReference>
<evidence type="ECO:0000256" key="17">
    <source>
        <dbReference type="ARBA" id="ARBA00023285"/>
    </source>
</evidence>
<evidence type="ECO:0000256" key="4">
    <source>
        <dbReference type="ARBA" id="ARBA00004496"/>
    </source>
</evidence>
<evidence type="ECO:0000256" key="13">
    <source>
        <dbReference type="ARBA" id="ARBA00022833"/>
    </source>
</evidence>
<feature type="binding site" evidence="18">
    <location>
        <begin position="104"/>
        <end position="108"/>
    </location>
    <ligand>
        <name>NAD(+)</name>
        <dbReference type="ChEBI" id="CHEBI:57540"/>
    </ligand>
</feature>
<dbReference type="STRING" id="1423775.FD03_GL001687"/>
<dbReference type="Pfam" id="PF01761">
    <property type="entry name" value="DHQ_synthase"/>
    <property type="match status" value="1"/>
</dbReference>
<keyword evidence="13 18" id="KW-0862">Zinc</keyword>
<dbReference type="RefSeq" id="WP_025023216.1">
    <property type="nucleotide sequence ID" value="NZ_AZDZ01000019.1"/>
</dbReference>
<feature type="binding site" evidence="18">
    <location>
        <position position="141"/>
    </location>
    <ligand>
        <name>NAD(+)</name>
        <dbReference type="ChEBI" id="CHEBI:57540"/>
    </ligand>
</feature>
<dbReference type="GO" id="GO:0003856">
    <property type="term" value="F:3-dehydroquinate synthase activity"/>
    <property type="evidence" value="ECO:0007669"/>
    <property type="project" value="UniProtKB-UniRule"/>
</dbReference>
<keyword evidence="16 18" id="KW-0456">Lyase</keyword>
<proteinExistence type="inferred from homology"/>
<dbReference type="SUPFAM" id="SSF56796">
    <property type="entry name" value="Dehydroquinate synthase-like"/>
    <property type="match status" value="1"/>
</dbReference>
<feature type="binding site" evidence="18">
    <location>
        <begin position="168"/>
        <end position="171"/>
    </location>
    <ligand>
        <name>NAD(+)</name>
        <dbReference type="ChEBI" id="CHEBI:57540"/>
    </ligand>
</feature>
<feature type="binding site" evidence="18">
    <location>
        <position position="244"/>
    </location>
    <ligand>
        <name>Zn(2+)</name>
        <dbReference type="ChEBI" id="CHEBI:29105"/>
    </ligand>
</feature>
<feature type="binding site" evidence="18">
    <location>
        <position position="150"/>
    </location>
    <ligand>
        <name>NAD(+)</name>
        <dbReference type="ChEBI" id="CHEBI:57540"/>
    </ligand>
</feature>
<dbReference type="PANTHER" id="PTHR43622:SF7">
    <property type="entry name" value="3-DEHYDROQUINATE SYNTHASE, CHLOROPLASTIC"/>
    <property type="match status" value="1"/>
</dbReference>
<evidence type="ECO:0000256" key="8">
    <source>
        <dbReference type="ARBA" id="ARBA00017684"/>
    </source>
</evidence>
<sequence>MITVTLPTKIYNIEIKSGLHQEIGGLVKSVWKPKKVVLITDQQVAKHYLNDTVSQLETAGFEVLTEVVPVGEQSKSLATVSKIISEMATEGFTRKDGVVALGGGVVGDLSGLVSSLYMRGIPFIQIATSLTAMVDSSVGGKTAVNLGEVKNIIGTFHQPDLVIIDPDFLRTLSQRNLVEGYGEVVKCSALEGGEFFELTGRITDPVGILTNATELIQRSIGFKADVVMKDEKEQNLRRILNFGHTFGHAIELLGHGELKHGEAVSIGMVRISQCFENIGVTQKGITSEITDRLLAVGLPIDSDLIGTDEFLEHLKNDKKNDGKQLNLVALSEIGLPIIVPKSLESIPEFLNS</sequence>
<feature type="domain" description="3-dehydroquinate synthase C-terminal" evidence="20">
    <location>
        <begin position="180"/>
        <end position="320"/>
    </location>
</feature>
<keyword evidence="10 18" id="KW-0028">Amino-acid biosynthesis</keyword>
<comment type="function">
    <text evidence="18">Catalyzes the conversion of 3-deoxy-D-arabino-heptulosonate 7-phosphate (DAHP) to dehydroquinate (DHQ).</text>
</comment>
<comment type="cofactor">
    <cofactor evidence="18">
        <name>Co(2+)</name>
        <dbReference type="ChEBI" id="CHEBI:48828"/>
    </cofactor>
    <cofactor evidence="18">
        <name>Zn(2+)</name>
        <dbReference type="ChEBI" id="CHEBI:29105"/>
    </cofactor>
    <text evidence="18">Binds 1 divalent metal cation per subunit. Can use either Co(2+) or Zn(2+).</text>
</comment>
<evidence type="ECO:0000259" key="19">
    <source>
        <dbReference type="Pfam" id="PF01761"/>
    </source>
</evidence>
<gene>
    <name evidence="18" type="primary">aroB</name>
    <name evidence="21" type="ORF">FD03_GL001687</name>
</gene>
<keyword evidence="14 18" id="KW-0520">NAD</keyword>
<comment type="caution">
    <text evidence="18">Lacks conserved residue(s) required for the propagation of feature annotation.</text>
</comment>
<dbReference type="GO" id="GO:0009423">
    <property type="term" value="P:chorismate biosynthetic process"/>
    <property type="evidence" value="ECO:0007669"/>
    <property type="project" value="UniProtKB-UniRule"/>
</dbReference>
<comment type="pathway">
    <text evidence="5 18">Metabolic intermediate biosynthesis; chorismate biosynthesis; chorismate from D-erythrose 4-phosphate and phosphoenolpyruvate: step 2/7.</text>
</comment>
<evidence type="ECO:0000256" key="9">
    <source>
        <dbReference type="ARBA" id="ARBA00022490"/>
    </source>
</evidence>